<dbReference type="InterPro" id="IPR006626">
    <property type="entry name" value="PbH1"/>
</dbReference>
<keyword evidence="13" id="KW-1185">Reference proteome</keyword>
<dbReference type="InterPro" id="IPR000743">
    <property type="entry name" value="Glyco_hydro_28"/>
</dbReference>
<evidence type="ECO:0000256" key="7">
    <source>
        <dbReference type="ARBA" id="ARBA00023316"/>
    </source>
</evidence>
<gene>
    <name evidence="12" type="ORF">D0Y65_015292</name>
    <name evidence="11" type="ORF">glysoja_042576</name>
</gene>
<keyword evidence="10" id="KW-0732">Signal</keyword>
<feature type="signal peptide" evidence="10">
    <location>
        <begin position="1"/>
        <end position="20"/>
    </location>
</feature>
<dbReference type="EMBL" id="KN668746">
    <property type="protein sequence ID" value="KHN05204.1"/>
    <property type="molecule type" value="Genomic_DNA"/>
</dbReference>
<dbReference type="InterPro" id="IPR012334">
    <property type="entry name" value="Pectin_lyas_fold"/>
</dbReference>
<dbReference type="SMART" id="SM00710">
    <property type="entry name" value="PbH1"/>
    <property type="match status" value="5"/>
</dbReference>
<accession>A0A0B2PCF3</accession>
<evidence type="ECO:0000256" key="2">
    <source>
        <dbReference type="ARBA" id="ARBA00008834"/>
    </source>
</evidence>
<evidence type="ECO:0000256" key="4">
    <source>
        <dbReference type="ARBA" id="ARBA00022525"/>
    </source>
</evidence>
<evidence type="ECO:0000313" key="11">
    <source>
        <dbReference type="EMBL" id="KHN05204.1"/>
    </source>
</evidence>
<dbReference type="Proteomes" id="UP000053555">
    <property type="component" value="Unassembled WGS sequence"/>
</dbReference>
<protein>
    <submittedName>
        <fullName evidence="11">Polygalacturonase</fullName>
        <ecNumber evidence="11">3.2.1.67</ecNumber>
    </submittedName>
</protein>
<reference evidence="12 13" key="2">
    <citation type="submission" date="2018-09" db="EMBL/GenBank/DDBJ databases">
        <title>A high-quality reference genome of wild soybean provides a powerful tool to mine soybean genomes.</title>
        <authorList>
            <person name="Xie M."/>
            <person name="Chung C.Y.L."/>
            <person name="Li M.-W."/>
            <person name="Wong F.-L."/>
            <person name="Chan T.-F."/>
            <person name="Lam H.-M."/>
        </authorList>
    </citation>
    <scope>NUCLEOTIDE SEQUENCE [LARGE SCALE GENOMIC DNA]</scope>
    <source>
        <strain evidence="13">cv. W05</strain>
        <tissue evidence="12">Hypocotyl of etiolated seedlings</tissue>
    </source>
</reference>
<dbReference type="Pfam" id="PF00295">
    <property type="entry name" value="Glyco_hydro_28"/>
    <property type="match status" value="1"/>
</dbReference>
<keyword evidence="5 9" id="KW-0378">Hydrolase</keyword>
<comment type="similarity">
    <text evidence="2 9">Belongs to the glycosyl hydrolase 28 family.</text>
</comment>
<evidence type="ECO:0000256" key="1">
    <source>
        <dbReference type="ARBA" id="ARBA00004191"/>
    </source>
</evidence>
<evidence type="ECO:0000313" key="13">
    <source>
        <dbReference type="Proteomes" id="UP000289340"/>
    </source>
</evidence>
<dbReference type="PROSITE" id="PS00502">
    <property type="entry name" value="POLYGALACTURONASE"/>
    <property type="match status" value="1"/>
</dbReference>
<dbReference type="Gramene" id="XM_028381601.1">
    <property type="protein sequence ID" value="XP_028237402.1"/>
    <property type="gene ID" value="LOC114416651"/>
</dbReference>
<comment type="subcellular location">
    <subcellularLocation>
        <location evidence="1">Secreted</location>
        <location evidence="1">Cell wall</location>
    </subcellularLocation>
</comment>
<dbReference type="EMBL" id="QZWG01000006">
    <property type="protein sequence ID" value="RZC08516.1"/>
    <property type="molecule type" value="Genomic_DNA"/>
</dbReference>
<keyword evidence="3" id="KW-0134">Cell wall</keyword>
<dbReference type="GO" id="GO:0004650">
    <property type="term" value="F:polygalacturonase activity"/>
    <property type="evidence" value="ECO:0007669"/>
    <property type="project" value="InterPro"/>
</dbReference>
<dbReference type="Proteomes" id="UP000289340">
    <property type="component" value="Chromosome 6"/>
</dbReference>
<evidence type="ECO:0000256" key="9">
    <source>
        <dbReference type="RuleBase" id="RU361169"/>
    </source>
</evidence>
<sequence length="389" mass="41721">MKFTIITIFFSLFLVDFGFAQQGDLDISRFGGKPNSDISQAFLSAWTQACASTTAVKIVIPAGTYQMGAVDVKGPCKAPIEVQVDGTIQAPTNVVNLKGADQWLKVQHVNSFTLSGKGVFDGQGPTAWKQNDCTTNKNCKMLCMNFGFNFLNNSIVRDLTSKDSKNFHVNVLGCNNMTFDGFKISAPAESPNTDGIHIGRSTDVKVLNTNIATGDDCISLGDGNKNITVQNVNCGPGHGISVGSLGRYDNEEAVEGLLVKNCTLNNTDNGLRIKTWPSTPLTITVTDMHFEDITMENVSNPVIIDQEYCPWNQCSKKNPSKIKISKVSFKNIKGTSGTKEGVIFICSSVAPCEGVEMTDVDLTFNGAATTAKCANVKPVITGKAPTCAA</sequence>
<dbReference type="GO" id="GO:0047911">
    <property type="term" value="F:galacturan 1,4-alpha-galacturonidase activity"/>
    <property type="evidence" value="ECO:0007669"/>
    <property type="project" value="UniProtKB-EC"/>
</dbReference>
<evidence type="ECO:0000313" key="12">
    <source>
        <dbReference type="EMBL" id="RZC08516.1"/>
    </source>
</evidence>
<keyword evidence="6 9" id="KW-0326">Glycosidase</keyword>
<evidence type="ECO:0000256" key="10">
    <source>
        <dbReference type="SAM" id="SignalP"/>
    </source>
</evidence>
<dbReference type="GO" id="GO:0071555">
    <property type="term" value="P:cell wall organization"/>
    <property type="evidence" value="ECO:0007669"/>
    <property type="project" value="UniProtKB-KW"/>
</dbReference>
<dbReference type="SMR" id="A0A0B2PCF3"/>
<dbReference type="SUPFAM" id="SSF51126">
    <property type="entry name" value="Pectin lyase-like"/>
    <property type="match status" value="1"/>
</dbReference>
<feature type="chain" id="PRO_5040563216" evidence="10">
    <location>
        <begin position="21"/>
        <end position="389"/>
    </location>
</feature>
<evidence type="ECO:0000256" key="6">
    <source>
        <dbReference type="ARBA" id="ARBA00023295"/>
    </source>
</evidence>
<evidence type="ECO:0000256" key="3">
    <source>
        <dbReference type="ARBA" id="ARBA00022512"/>
    </source>
</evidence>
<evidence type="ECO:0000256" key="8">
    <source>
        <dbReference type="PROSITE-ProRule" id="PRU10052"/>
    </source>
</evidence>
<dbReference type="InterPro" id="IPR011050">
    <property type="entry name" value="Pectin_lyase_fold/virulence"/>
</dbReference>
<keyword evidence="7" id="KW-0961">Cell wall biogenesis/degradation</keyword>
<dbReference type="EC" id="3.2.1.67" evidence="11"/>
<feature type="active site" evidence="8">
    <location>
        <position position="238"/>
    </location>
</feature>
<reference evidence="11" key="1">
    <citation type="submission" date="2014-07" db="EMBL/GenBank/DDBJ databases">
        <title>Identification of a novel salt tolerance gene in wild soybean by whole-genome sequencing.</title>
        <authorList>
            <person name="Lam H.-M."/>
            <person name="Qi X."/>
            <person name="Li M.-W."/>
            <person name="Liu X."/>
            <person name="Xie M."/>
            <person name="Ni M."/>
            <person name="Xu X."/>
        </authorList>
    </citation>
    <scope>NUCLEOTIDE SEQUENCE [LARGE SCALE GENOMIC DNA]</scope>
    <source>
        <tissue evidence="11">Root</tissue>
    </source>
</reference>
<name>A0A0B2PCF3_GLYSO</name>
<keyword evidence="4" id="KW-0964">Secreted</keyword>
<dbReference type="FunFam" id="2.160.20.10:FF:000004">
    <property type="entry name" value="Pectin lyase-like superfamily protein"/>
    <property type="match status" value="1"/>
</dbReference>
<dbReference type="AlphaFoldDB" id="A0A0B2PCF3"/>
<dbReference type="Gene3D" id="2.160.20.10">
    <property type="entry name" value="Single-stranded right-handed beta-helix, Pectin lyase-like"/>
    <property type="match status" value="1"/>
</dbReference>
<dbReference type="GO" id="GO:0005975">
    <property type="term" value="P:carbohydrate metabolic process"/>
    <property type="evidence" value="ECO:0007669"/>
    <property type="project" value="InterPro"/>
</dbReference>
<organism evidence="11">
    <name type="scientific">Glycine soja</name>
    <name type="common">Wild soybean</name>
    <dbReference type="NCBI Taxonomy" id="3848"/>
    <lineage>
        <taxon>Eukaryota</taxon>
        <taxon>Viridiplantae</taxon>
        <taxon>Streptophyta</taxon>
        <taxon>Embryophyta</taxon>
        <taxon>Tracheophyta</taxon>
        <taxon>Spermatophyta</taxon>
        <taxon>Magnoliopsida</taxon>
        <taxon>eudicotyledons</taxon>
        <taxon>Gunneridae</taxon>
        <taxon>Pentapetalae</taxon>
        <taxon>rosids</taxon>
        <taxon>fabids</taxon>
        <taxon>Fabales</taxon>
        <taxon>Fabaceae</taxon>
        <taxon>Papilionoideae</taxon>
        <taxon>50 kb inversion clade</taxon>
        <taxon>NPAAA clade</taxon>
        <taxon>indigoferoid/millettioid clade</taxon>
        <taxon>Phaseoleae</taxon>
        <taxon>Glycine</taxon>
        <taxon>Glycine subgen. Soja</taxon>
    </lineage>
</organism>
<dbReference type="PANTHER" id="PTHR31375">
    <property type="match status" value="1"/>
</dbReference>
<evidence type="ECO:0000256" key="5">
    <source>
        <dbReference type="ARBA" id="ARBA00022801"/>
    </source>
</evidence>
<proteinExistence type="inferred from homology"/>